<name>A0A7W3TA50_9ACTN</name>
<dbReference type="InterPro" id="IPR036380">
    <property type="entry name" value="Isochorismatase-like_sf"/>
</dbReference>
<gene>
    <name evidence="3" type="ORF">FNQ90_02160</name>
</gene>
<dbReference type="PANTHER" id="PTHR43540:SF6">
    <property type="entry name" value="ISOCHORISMATASE-LIKE DOMAIN-CONTAINING PROTEIN"/>
    <property type="match status" value="1"/>
</dbReference>
<evidence type="ECO:0000313" key="3">
    <source>
        <dbReference type="EMBL" id="MBB0242942.1"/>
    </source>
</evidence>
<evidence type="ECO:0000256" key="1">
    <source>
        <dbReference type="ARBA" id="ARBA00022801"/>
    </source>
</evidence>
<dbReference type="AlphaFoldDB" id="A0A7W3TA50"/>
<dbReference type="InterPro" id="IPR000868">
    <property type="entry name" value="Isochorismatase-like_dom"/>
</dbReference>
<comment type="caution">
    <text evidence="3">The sequence shown here is derived from an EMBL/GenBank/DDBJ whole genome shotgun (WGS) entry which is preliminary data.</text>
</comment>
<dbReference type="PANTHER" id="PTHR43540">
    <property type="entry name" value="PEROXYUREIDOACRYLATE/UREIDOACRYLATE AMIDOHYDROLASE-RELATED"/>
    <property type="match status" value="1"/>
</dbReference>
<dbReference type="GO" id="GO:0016787">
    <property type="term" value="F:hydrolase activity"/>
    <property type="evidence" value="ECO:0007669"/>
    <property type="project" value="UniProtKB-KW"/>
</dbReference>
<organism evidence="3 4">
    <name type="scientific">Streptomyces alkaliphilus</name>
    <dbReference type="NCBI Taxonomy" id="1472722"/>
    <lineage>
        <taxon>Bacteria</taxon>
        <taxon>Bacillati</taxon>
        <taxon>Actinomycetota</taxon>
        <taxon>Actinomycetes</taxon>
        <taxon>Kitasatosporales</taxon>
        <taxon>Streptomycetaceae</taxon>
        <taxon>Streptomyces</taxon>
    </lineage>
</organism>
<proteinExistence type="predicted"/>
<protein>
    <submittedName>
        <fullName evidence="3">Isochorismatase family protein</fullName>
    </submittedName>
</protein>
<accession>A0A7W3TA50</accession>
<dbReference type="InterPro" id="IPR050272">
    <property type="entry name" value="Isochorismatase-like_hydrls"/>
</dbReference>
<dbReference type="Proteomes" id="UP000538929">
    <property type="component" value="Unassembled WGS sequence"/>
</dbReference>
<keyword evidence="4" id="KW-1185">Reference proteome</keyword>
<evidence type="ECO:0000313" key="4">
    <source>
        <dbReference type="Proteomes" id="UP000538929"/>
    </source>
</evidence>
<reference evidence="4" key="1">
    <citation type="submission" date="2019-10" db="EMBL/GenBank/DDBJ databases">
        <title>Streptomyces sp. nov., a novel actinobacterium isolated from alkaline environment.</title>
        <authorList>
            <person name="Golinska P."/>
        </authorList>
    </citation>
    <scope>NUCLEOTIDE SEQUENCE [LARGE SCALE GENOMIC DNA]</scope>
    <source>
        <strain evidence="4">DSM 42118</strain>
    </source>
</reference>
<feature type="domain" description="Isochorismatase-like" evidence="2">
    <location>
        <begin position="5"/>
        <end position="175"/>
    </location>
</feature>
<dbReference type="RefSeq" id="WP_182604687.1">
    <property type="nucleotide sequence ID" value="NZ_VKHT01000030.1"/>
</dbReference>
<dbReference type="SUPFAM" id="SSF52499">
    <property type="entry name" value="Isochorismatase-like hydrolases"/>
    <property type="match status" value="1"/>
</dbReference>
<dbReference type="CDD" id="cd00431">
    <property type="entry name" value="cysteine_hydrolases"/>
    <property type="match status" value="1"/>
</dbReference>
<evidence type="ECO:0000259" key="2">
    <source>
        <dbReference type="Pfam" id="PF00857"/>
    </source>
</evidence>
<dbReference type="EMBL" id="VKHT01000030">
    <property type="protein sequence ID" value="MBB0242942.1"/>
    <property type="molecule type" value="Genomic_DNA"/>
</dbReference>
<dbReference type="Gene3D" id="3.40.50.850">
    <property type="entry name" value="Isochorismatase-like"/>
    <property type="match status" value="1"/>
</dbReference>
<sequence length="196" mass="21589">MGKIAVLTNDLQSDVVDKTPERTAAIAEARPRFLGFLAEMRRRGHGIYHLQLVNLPDDPNVEREPDGTLPLQRGSRGAAIIEDFLDPSDTVVEKNKDSGFYETELHDRLQNDGVDTVLVTGLQTQICVQTTAADAFFRGYNVWVPSDCVVSGNPEDRDRALEWLGGYCATVASSDEILAALDQHGELARKVVKILP</sequence>
<keyword evidence="1" id="KW-0378">Hydrolase</keyword>
<dbReference type="Pfam" id="PF00857">
    <property type="entry name" value="Isochorismatase"/>
    <property type="match status" value="1"/>
</dbReference>